<accession>A0A2S9JRD0</accession>
<comment type="caution">
    <text evidence="3">The sequence shown here is derived from an EMBL/GenBank/DDBJ whole genome shotgun (WGS) entry which is preliminary data.</text>
</comment>
<dbReference type="InterPro" id="IPR016181">
    <property type="entry name" value="Acyl_CoA_acyltransferase"/>
</dbReference>
<dbReference type="OrthoDB" id="9087497at2"/>
<feature type="domain" description="Acyltransferase MbtK/IucB-like conserved" evidence="2">
    <location>
        <begin position="169"/>
        <end position="216"/>
    </location>
</feature>
<protein>
    <submittedName>
        <fullName evidence="3">Siderophore biosynthesis protein</fullName>
    </submittedName>
</protein>
<organism evidence="3 4">
    <name type="scientific">Phyllobacterium myrsinacearum</name>
    <dbReference type="NCBI Taxonomy" id="28101"/>
    <lineage>
        <taxon>Bacteria</taxon>
        <taxon>Pseudomonadati</taxon>
        <taxon>Pseudomonadota</taxon>
        <taxon>Alphaproteobacteria</taxon>
        <taxon>Hyphomicrobiales</taxon>
        <taxon>Phyllobacteriaceae</taxon>
        <taxon>Phyllobacterium</taxon>
    </lineage>
</organism>
<dbReference type="AlphaFoldDB" id="A0A2S9JRD0"/>
<dbReference type="PANTHER" id="PTHR31438">
    <property type="entry name" value="LYSINE N-ACYLTRANSFERASE C17G9.06C-RELATED"/>
    <property type="match status" value="1"/>
</dbReference>
<dbReference type="SUPFAM" id="SSF55729">
    <property type="entry name" value="Acyl-CoA N-acyltransferases (Nat)"/>
    <property type="match status" value="1"/>
</dbReference>
<dbReference type="GO" id="GO:0019290">
    <property type="term" value="P:siderophore biosynthetic process"/>
    <property type="evidence" value="ECO:0007669"/>
    <property type="project" value="InterPro"/>
</dbReference>
<keyword evidence="4" id="KW-1185">Reference proteome</keyword>
<dbReference type="EMBL" id="PVBT01000002">
    <property type="protein sequence ID" value="PRD55632.1"/>
    <property type="molecule type" value="Genomic_DNA"/>
</dbReference>
<dbReference type="GO" id="GO:0016410">
    <property type="term" value="F:N-acyltransferase activity"/>
    <property type="evidence" value="ECO:0007669"/>
    <property type="project" value="TreeGrafter"/>
</dbReference>
<proteinExistence type="predicted"/>
<comment type="pathway">
    <text evidence="1">Siderophore biosynthesis.</text>
</comment>
<reference evidence="3 4" key="1">
    <citation type="submission" date="2018-02" db="EMBL/GenBank/DDBJ databases">
        <title>The draft genome of Phyllobacterium myrsinacearum DSM5892.</title>
        <authorList>
            <person name="Li L."/>
            <person name="Liu L."/>
            <person name="Zhang X."/>
            <person name="Wang T."/>
        </authorList>
    </citation>
    <scope>NUCLEOTIDE SEQUENCE [LARGE SCALE GENOMIC DNA]</scope>
    <source>
        <strain evidence="3 4">DSM 5892</strain>
    </source>
</reference>
<name>A0A2S9JRD0_9HYPH</name>
<evidence type="ECO:0000259" key="2">
    <source>
        <dbReference type="SMART" id="SM01006"/>
    </source>
</evidence>
<evidence type="ECO:0000313" key="3">
    <source>
        <dbReference type="EMBL" id="PRD55632.1"/>
    </source>
</evidence>
<sequence length="342" mass="39357">MTLVSNVSRETDVSPFPASGLSCFLKSAEMKTPGQMLISTVAGRYLADVEPGAGRVRVRLPDLNADETVSVLASAIEFLSAQSRNIGVVDVDNVQPSDFPLGSCSGNSLTVDTREFWQWPMPWIANPVWPQPQVHVMTNGQYHPKRRRKPVGVVYERYIPWLDQVLSFRAADPQTDIEHFHRWMNDEQVNVIWEDGGDREKHAAILEERLHDPHVLALIGCFNGVPFGYFEVYWAKENRLGPYYDAQDYDRGWHVAIGEPAYRGKQWITAWLPSLMHFMFLDDPRTQRIVGEPRASHEQQIRNLDRSGFSKVKHFDFPHKRAMLVMLLRERFFDDRLWVPAP</sequence>
<dbReference type="InterPro" id="IPR019432">
    <property type="entry name" value="Acyltransferase_MbtK/IucB-like"/>
</dbReference>
<dbReference type="PANTHER" id="PTHR31438:SF1">
    <property type="entry name" value="LYSINE N-ACYLTRANSFERASE C17G9.06C-RELATED"/>
    <property type="match status" value="1"/>
</dbReference>
<dbReference type="Pfam" id="PF13523">
    <property type="entry name" value="Acetyltransf_8"/>
    <property type="match status" value="1"/>
</dbReference>
<dbReference type="Gene3D" id="3.40.630.30">
    <property type="match status" value="1"/>
</dbReference>
<dbReference type="SMART" id="SM01006">
    <property type="entry name" value="AlcB"/>
    <property type="match status" value="1"/>
</dbReference>
<evidence type="ECO:0000313" key="4">
    <source>
        <dbReference type="Proteomes" id="UP000238563"/>
    </source>
</evidence>
<evidence type="ECO:0000256" key="1">
    <source>
        <dbReference type="ARBA" id="ARBA00004924"/>
    </source>
</evidence>
<gene>
    <name evidence="3" type="ORF">C5750_08495</name>
</gene>
<dbReference type="Proteomes" id="UP000238563">
    <property type="component" value="Unassembled WGS sequence"/>
</dbReference>